<accession>A0AAD7GHI6</accession>
<sequence length="465" mass="52233">MSIVPCTILDLRARGSVMTAGFIIDARLGAKNLEQSLSTLVEHKFPGAGARLARRNGAYEFQIPRTFDAETPPIAFTVDNYPEPYRSATRPKLPMHLPDCFDATQPSVHPVPELDVYFKSRKCPTAFDGFLLPNTPILHVHVAAFDDFTFIGLTWSHIAFDGLGMQALLYAWTRLLSGDAINTIPGMDWDAQPFEAFTRTTAVTRPRGWFEPARVGWWQRLVRSLMRIMWGPREATPTQARQDVTHIVRMPKLFLDEAKREINNNLKLQGSKEWVGSSDVLTAWCFRSINDTTPIHIHLHVDLRDYCIFPGSSSIATPYIRNAIWTIPVVVPANAFGTEPLAELALRIRRAIKAYNADLDRIESDLRWFFANPGTRLAPWPPGAEFAVQSNLLKGRAGEFNFSGACERKASVAFLLVETMGGGKKVEWRGVGEVLMEDKDAVWMTQGGWLQDWESIRQSGTLAFV</sequence>
<proteinExistence type="predicted"/>
<dbReference type="AlphaFoldDB" id="A0AAD7GHI6"/>
<evidence type="ECO:0000313" key="2">
    <source>
        <dbReference type="Proteomes" id="UP001221757"/>
    </source>
</evidence>
<dbReference type="Gene3D" id="3.30.559.10">
    <property type="entry name" value="Chloramphenicol acetyltransferase-like domain"/>
    <property type="match status" value="2"/>
</dbReference>
<dbReference type="EMBL" id="JARKIE010000073">
    <property type="protein sequence ID" value="KAJ7689281.1"/>
    <property type="molecule type" value="Genomic_DNA"/>
</dbReference>
<dbReference type="InterPro" id="IPR023213">
    <property type="entry name" value="CAT-like_dom_sf"/>
</dbReference>
<name>A0AAD7GHI6_MYCRO</name>
<keyword evidence="2" id="KW-1185">Reference proteome</keyword>
<comment type="caution">
    <text evidence="1">The sequence shown here is derived from an EMBL/GenBank/DDBJ whole genome shotgun (WGS) entry which is preliminary data.</text>
</comment>
<dbReference type="Proteomes" id="UP001221757">
    <property type="component" value="Unassembled WGS sequence"/>
</dbReference>
<gene>
    <name evidence="1" type="ORF">B0H17DRAFT_937455</name>
</gene>
<reference evidence="1" key="1">
    <citation type="submission" date="2023-03" db="EMBL/GenBank/DDBJ databases">
        <title>Massive genome expansion in bonnet fungi (Mycena s.s.) driven by repeated elements and novel gene families across ecological guilds.</title>
        <authorList>
            <consortium name="Lawrence Berkeley National Laboratory"/>
            <person name="Harder C.B."/>
            <person name="Miyauchi S."/>
            <person name="Viragh M."/>
            <person name="Kuo A."/>
            <person name="Thoen E."/>
            <person name="Andreopoulos B."/>
            <person name="Lu D."/>
            <person name="Skrede I."/>
            <person name="Drula E."/>
            <person name="Henrissat B."/>
            <person name="Morin E."/>
            <person name="Kohler A."/>
            <person name="Barry K."/>
            <person name="LaButti K."/>
            <person name="Morin E."/>
            <person name="Salamov A."/>
            <person name="Lipzen A."/>
            <person name="Mereny Z."/>
            <person name="Hegedus B."/>
            <person name="Baldrian P."/>
            <person name="Stursova M."/>
            <person name="Weitz H."/>
            <person name="Taylor A."/>
            <person name="Grigoriev I.V."/>
            <person name="Nagy L.G."/>
            <person name="Martin F."/>
            <person name="Kauserud H."/>
        </authorList>
    </citation>
    <scope>NUCLEOTIDE SEQUENCE</scope>
    <source>
        <strain evidence="1">CBHHK067</strain>
    </source>
</reference>
<evidence type="ECO:0000313" key="1">
    <source>
        <dbReference type="EMBL" id="KAJ7689281.1"/>
    </source>
</evidence>
<organism evidence="1 2">
    <name type="scientific">Mycena rosella</name>
    <name type="common">Pink bonnet</name>
    <name type="synonym">Agaricus rosellus</name>
    <dbReference type="NCBI Taxonomy" id="1033263"/>
    <lineage>
        <taxon>Eukaryota</taxon>
        <taxon>Fungi</taxon>
        <taxon>Dikarya</taxon>
        <taxon>Basidiomycota</taxon>
        <taxon>Agaricomycotina</taxon>
        <taxon>Agaricomycetes</taxon>
        <taxon>Agaricomycetidae</taxon>
        <taxon>Agaricales</taxon>
        <taxon>Marasmiineae</taxon>
        <taxon>Mycenaceae</taxon>
        <taxon>Mycena</taxon>
    </lineage>
</organism>
<protein>
    <submittedName>
        <fullName evidence="1">Uncharacterized protein</fullName>
    </submittedName>
</protein>